<feature type="domain" description="DUF4277" evidence="2">
    <location>
        <begin position="18"/>
        <end position="107"/>
    </location>
</feature>
<dbReference type="PANTHER" id="PTHR34614:SF2">
    <property type="entry name" value="TRANSPOSASE IS4-LIKE DOMAIN-CONTAINING PROTEIN"/>
    <property type="match status" value="1"/>
</dbReference>
<keyword evidence="1" id="KW-0472">Membrane</keyword>
<accession>A0A1M4DZ19</accession>
<name>A0A1M4DZ19_9ACTN</name>
<gene>
    <name evidence="4" type="ORF">BN4615_P1308</name>
    <name evidence="3" type="ORF">BN4615_P271</name>
    <name evidence="5" type="ORF">BN4615_P4824</name>
</gene>
<sequence length="543" mass="58924">MTWLVRQRAQWGQASVEKMLGALPVVAGFCSRLRVRELVDAACPVRDIAELTHGQVIEVLVANRLTSPAPLVHVQDWARAWAVGETFGTDPELLNDDRIGRALDAIAPHLDQLTGSVGLAAIEAFGLDVARLHWDMTSISLHGDYEQAEPGFATPRFGHPKDRRPDLKQIQAGIAVSADGAIPVLHRAYDGAAGEVGQVIGAMQGLQKLAGPQRMLMIGDSKLISYANLAAMTAAGVAFIAPASKQYVGVAALAGQKIDDAARVDYVAARDEHKSADRRGLWHVREDDTMTLAGPRKKDPILTLRRIFVHSSARAQAAATARAKKLERARDDLARLERGLGSRHYPTEQAVADRLAAIGRDRRVSTYLTARTGTDPTTGKPTLAWHFDQNAIDAEAATDGWYALLTNLPAEAADAGQVLRHYKGQEAVERRYQAFKGPLAVTSLYLKNNRRIHALITVICLALLIFCLIERQARQALADRGETKVNGLYAGRPAVPTGKLILDALAGIRLIPGTGQSPPTIPQPTTLQLDLLDLLDIDPRDLR</sequence>
<dbReference type="InterPro" id="IPR012337">
    <property type="entry name" value="RNaseH-like_sf"/>
</dbReference>
<dbReference type="AlphaFoldDB" id="A0A1M4DZ19"/>
<dbReference type="EMBL" id="LT559118">
    <property type="protein sequence ID" value="SBO91794.1"/>
    <property type="molecule type" value="Genomic_DNA"/>
</dbReference>
<dbReference type="Pfam" id="PF14104">
    <property type="entry name" value="DUF4277"/>
    <property type="match status" value="1"/>
</dbReference>
<dbReference type="InterPro" id="IPR025457">
    <property type="entry name" value="DUF4277"/>
</dbReference>
<reference evidence="4" key="1">
    <citation type="submission" date="2016-04" db="EMBL/GenBank/DDBJ databases">
        <authorList>
            <person name="Evans L.H."/>
            <person name="Alamgir A."/>
            <person name="Owens N."/>
            <person name="Weber N.D."/>
            <person name="Virtaneva K."/>
            <person name="Barbian K."/>
            <person name="Babar A."/>
            <person name="Rosenke K."/>
        </authorList>
    </citation>
    <scope>NUCLEOTIDE SEQUENCE</scope>
    <source>
        <strain evidence="4">Nono1</strain>
    </source>
</reference>
<evidence type="ECO:0000313" key="3">
    <source>
        <dbReference type="EMBL" id="SBO90757.1"/>
    </source>
</evidence>
<dbReference type="EMBL" id="LT559118">
    <property type="protein sequence ID" value="SBO95308.1"/>
    <property type="molecule type" value="Genomic_DNA"/>
</dbReference>
<dbReference type="InterPro" id="IPR047654">
    <property type="entry name" value="IS1634_transpos"/>
</dbReference>
<dbReference type="NCBIfam" id="NF033559">
    <property type="entry name" value="transpos_IS1634"/>
    <property type="match status" value="1"/>
</dbReference>
<dbReference type="SUPFAM" id="SSF53098">
    <property type="entry name" value="Ribonuclease H-like"/>
    <property type="match status" value="1"/>
</dbReference>
<protein>
    <submittedName>
        <fullName evidence="4">Mobile element protein</fullName>
    </submittedName>
</protein>
<evidence type="ECO:0000256" key="1">
    <source>
        <dbReference type="SAM" id="Phobius"/>
    </source>
</evidence>
<feature type="transmembrane region" description="Helical" evidence="1">
    <location>
        <begin position="452"/>
        <end position="469"/>
    </location>
</feature>
<dbReference type="EMBL" id="LT559118">
    <property type="protein sequence ID" value="SBO90757.1"/>
    <property type="molecule type" value="Genomic_DNA"/>
</dbReference>
<evidence type="ECO:0000313" key="4">
    <source>
        <dbReference type="EMBL" id="SBO91794.1"/>
    </source>
</evidence>
<keyword evidence="1" id="KW-1133">Transmembrane helix</keyword>
<evidence type="ECO:0000259" key="2">
    <source>
        <dbReference type="Pfam" id="PF14104"/>
    </source>
</evidence>
<keyword evidence="1" id="KW-0812">Transmembrane</keyword>
<dbReference type="PANTHER" id="PTHR34614">
    <property type="match status" value="1"/>
</dbReference>
<evidence type="ECO:0000313" key="5">
    <source>
        <dbReference type="EMBL" id="SBO95308.1"/>
    </source>
</evidence>
<proteinExistence type="predicted"/>
<organism evidence="4">
    <name type="scientific">Nonomuraea gerenzanensis</name>
    <dbReference type="NCBI Taxonomy" id="93944"/>
    <lineage>
        <taxon>Bacteria</taxon>
        <taxon>Bacillati</taxon>
        <taxon>Actinomycetota</taxon>
        <taxon>Actinomycetes</taxon>
        <taxon>Streptosporangiales</taxon>
        <taxon>Streptosporangiaceae</taxon>
        <taxon>Nonomuraea</taxon>
    </lineage>
</organism>